<accession>A0ABD1RTU6</accession>
<dbReference type="EMBL" id="JBFOLK010000008">
    <property type="protein sequence ID" value="KAL2491167.1"/>
    <property type="molecule type" value="Genomic_DNA"/>
</dbReference>
<protein>
    <submittedName>
        <fullName evidence="1">Uncharacterized protein</fullName>
    </submittedName>
</protein>
<evidence type="ECO:0000313" key="2">
    <source>
        <dbReference type="Proteomes" id="UP001604336"/>
    </source>
</evidence>
<dbReference type="AlphaFoldDB" id="A0ABD1RTU6"/>
<gene>
    <name evidence="1" type="ORF">Adt_26795</name>
</gene>
<proteinExistence type="predicted"/>
<dbReference type="Pfam" id="PF14223">
    <property type="entry name" value="Retrotran_gag_2"/>
    <property type="match status" value="1"/>
</dbReference>
<sequence>MSNVLQQKHDSLETSYDIMKSLKNMFVHQSRKARFEVIRTLQNIRMKLRTTVKDHMLTMIGHFNVAENLGTTIDQDTQVDMVLNSLPDMFSQFTIDYHLHKIDMPLTELMNELQNVESDLKSKGGDAYAAISSFPVSKPKCEGGKKKKRGSKMAIRSIQMESRKANVSIAVKKDTGRKTALMH</sequence>
<keyword evidence="2" id="KW-1185">Reference proteome</keyword>
<comment type="caution">
    <text evidence="1">The sequence shown here is derived from an EMBL/GenBank/DDBJ whole genome shotgun (WGS) entry which is preliminary data.</text>
</comment>
<organism evidence="1 2">
    <name type="scientific">Abeliophyllum distichum</name>
    <dbReference type="NCBI Taxonomy" id="126358"/>
    <lineage>
        <taxon>Eukaryota</taxon>
        <taxon>Viridiplantae</taxon>
        <taxon>Streptophyta</taxon>
        <taxon>Embryophyta</taxon>
        <taxon>Tracheophyta</taxon>
        <taxon>Spermatophyta</taxon>
        <taxon>Magnoliopsida</taxon>
        <taxon>eudicotyledons</taxon>
        <taxon>Gunneridae</taxon>
        <taxon>Pentapetalae</taxon>
        <taxon>asterids</taxon>
        <taxon>lamiids</taxon>
        <taxon>Lamiales</taxon>
        <taxon>Oleaceae</taxon>
        <taxon>Forsythieae</taxon>
        <taxon>Abeliophyllum</taxon>
    </lineage>
</organism>
<name>A0ABD1RTU6_9LAMI</name>
<reference evidence="2" key="1">
    <citation type="submission" date="2024-07" db="EMBL/GenBank/DDBJ databases">
        <title>Two chromosome-level genome assemblies of Korean endemic species Abeliophyllum distichum and Forsythia ovata (Oleaceae).</title>
        <authorList>
            <person name="Jang H."/>
        </authorList>
    </citation>
    <scope>NUCLEOTIDE SEQUENCE [LARGE SCALE GENOMIC DNA]</scope>
</reference>
<evidence type="ECO:0000313" key="1">
    <source>
        <dbReference type="EMBL" id="KAL2491167.1"/>
    </source>
</evidence>
<dbReference type="Proteomes" id="UP001604336">
    <property type="component" value="Unassembled WGS sequence"/>
</dbReference>